<organism evidence="2 3">
    <name type="scientific">Flammeovirga pectinis</name>
    <dbReference type="NCBI Taxonomy" id="2494373"/>
    <lineage>
        <taxon>Bacteria</taxon>
        <taxon>Pseudomonadati</taxon>
        <taxon>Bacteroidota</taxon>
        <taxon>Cytophagia</taxon>
        <taxon>Cytophagales</taxon>
        <taxon>Flammeovirgaceae</taxon>
        <taxon>Flammeovirga</taxon>
    </lineage>
</organism>
<protein>
    <submittedName>
        <fullName evidence="2">GSCFA family protein</fullName>
    </submittedName>
</protein>
<gene>
    <name evidence="2" type="ORF">EI427_06125</name>
</gene>
<name>A0A3S9P0W6_9BACT</name>
<evidence type="ECO:0000313" key="3">
    <source>
        <dbReference type="Proteomes" id="UP000267268"/>
    </source>
</evidence>
<accession>A0A3S9P0W6</accession>
<dbReference type="EMBL" id="CP034562">
    <property type="protein sequence ID" value="AZQ61827.1"/>
    <property type="molecule type" value="Genomic_DNA"/>
</dbReference>
<proteinExistence type="predicted"/>
<dbReference type="KEGG" id="fll:EI427_06125"/>
<dbReference type="OrthoDB" id="9807687at2"/>
<evidence type="ECO:0000313" key="2">
    <source>
        <dbReference type="EMBL" id="AZQ61827.1"/>
    </source>
</evidence>
<dbReference type="InterPro" id="IPR014982">
    <property type="entry name" value="GSCFA"/>
</dbReference>
<keyword evidence="3" id="KW-1185">Reference proteome</keyword>
<dbReference type="Proteomes" id="UP000267268">
    <property type="component" value="Chromosome 1"/>
</dbReference>
<dbReference type="Pfam" id="PF08885">
    <property type="entry name" value="GSCFA"/>
    <property type="match status" value="1"/>
</dbReference>
<feature type="domain" description="GSCFA" evidence="1">
    <location>
        <begin position="25"/>
        <end position="258"/>
    </location>
</feature>
<evidence type="ECO:0000259" key="1">
    <source>
        <dbReference type="Pfam" id="PF08885"/>
    </source>
</evidence>
<dbReference type="RefSeq" id="WP_126612726.1">
    <property type="nucleotide sequence ID" value="NZ_CP034562.1"/>
</dbReference>
<sequence>MMHNETFRTSVEPVFFENKINYSSKLFSIGSCFSQNIGNRLADYRFNITTNPFGTLYNPISIFENITNSIEEKPIDSNKIIAIDGIYKHFDFHSDISSVSEAGLLNDITSITSSVRNQLADCSHLLITLGTAFVFEKKDINSIVGNCHKVPAKEFNQRLLDLEELLSSFDSLHRLLPQKINIIITVSPIRHFRNGLVDNNLSKSLLRYFTHQICNKYANVEYFPSFEIMIDDLRDYRFYTEDMVHPSTLAIDYIWSYFKNGMIDTKTEDTFKKLDKVRKGIAHRPFNPKTPAHQKFLNKLKQITLSIKDFKTEALITEIDELLVRSQL</sequence>
<dbReference type="SUPFAM" id="SSF52266">
    <property type="entry name" value="SGNH hydrolase"/>
    <property type="match status" value="1"/>
</dbReference>
<reference evidence="2 3" key="1">
    <citation type="submission" date="2018-12" db="EMBL/GenBank/DDBJ databases">
        <title>Flammeovirga pectinis sp. nov., isolated from the gut of the Korean scallop, Patinopecten yessoensis.</title>
        <authorList>
            <person name="Bae J.-W."/>
            <person name="Jeong Y.-S."/>
            <person name="Kang W."/>
        </authorList>
    </citation>
    <scope>NUCLEOTIDE SEQUENCE [LARGE SCALE GENOMIC DNA]</scope>
    <source>
        <strain evidence="2 3">L12M1</strain>
    </source>
</reference>
<dbReference type="AlphaFoldDB" id="A0A3S9P0W6"/>